<evidence type="ECO:0000256" key="1">
    <source>
        <dbReference type="ARBA" id="ARBA00022679"/>
    </source>
</evidence>
<evidence type="ECO:0000313" key="3">
    <source>
        <dbReference type="Proteomes" id="UP000521872"/>
    </source>
</evidence>
<dbReference type="Gene3D" id="3.40.50.2000">
    <property type="entry name" value="Glycogen Phosphorylase B"/>
    <property type="match status" value="2"/>
</dbReference>
<dbReference type="InterPro" id="IPR002213">
    <property type="entry name" value="UDP_glucos_trans"/>
</dbReference>
<gene>
    <name evidence="2" type="ORF">D9613_010347</name>
</gene>
<protein>
    <recommendedName>
        <fullName evidence="4">Glycosyltransferase</fullName>
    </recommendedName>
</protein>
<evidence type="ECO:0008006" key="4">
    <source>
        <dbReference type="Google" id="ProtNLM"/>
    </source>
</evidence>
<dbReference type="AlphaFoldDB" id="A0A8H4QFW1"/>
<dbReference type="EMBL" id="JAACJL010000059">
    <property type="protein sequence ID" value="KAF4610223.1"/>
    <property type="molecule type" value="Genomic_DNA"/>
</dbReference>
<organism evidence="2 3">
    <name type="scientific">Agrocybe pediades</name>
    <dbReference type="NCBI Taxonomy" id="84607"/>
    <lineage>
        <taxon>Eukaryota</taxon>
        <taxon>Fungi</taxon>
        <taxon>Dikarya</taxon>
        <taxon>Basidiomycota</taxon>
        <taxon>Agaricomycotina</taxon>
        <taxon>Agaricomycetes</taxon>
        <taxon>Agaricomycetidae</taxon>
        <taxon>Agaricales</taxon>
        <taxon>Agaricineae</taxon>
        <taxon>Strophariaceae</taxon>
        <taxon>Agrocybe</taxon>
    </lineage>
</organism>
<dbReference type="PANTHER" id="PTHR48045">
    <property type="entry name" value="UDP-GLYCOSYLTRANSFERASE 72B1"/>
    <property type="match status" value="1"/>
</dbReference>
<dbReference type="Pfam" id="PF00201">
    <property type="entry name" value="UDPGT"/>
    <property type="match status" value="1"/>
</dbReference>
<name>A0A8H4QFW1_9AGAR</name>
<reference evidence="2 3" key="1">
    <citation type="submission" date="2019-12" db="EMBL/GenBank/DDBJ databases">
        <authorList>
            <person name="Floudas D."/>
            <person name="Bentzer J."/>
            <person name="Ahren D."/>
            <person name="Johansson T."/>
            <person name="Persson P."/>
            <person name="Tunlid A."/>
        </authorList>
    </citation>
    <scope>NUCLEOTIDE SEQUENCE [LARGE SCALE GENOMIC DNA]</scope>
    <source>
        <strain evidence="2 3">CBS 102.39</strain>
    </source>
</reference>
<keyword evidence="3" id="KW-1185">Reference proteome</keyword>
<comment type="caution">
    <text evidence="2">The sequence shown here is derived from an EMBL/GenBank/DDBJ whole genome shotgun (WGS) entry which is preliminary data.</text>
</comment>
<accession>A0A8H4QFW1</accession>
<proteinExistence type="predicted"/>
<sequence>MPHILFTAIPAWGHIRPFCILAARLAKENEALTFTLLLPANTMKKAEDEVSSELRENAEVKKRIRIFTCAKASSANPFEAMRDFVAAYPTIYEAIVQGTPVTCAESGTVFDGLDPPEVVIADFFAAQQFTSMKGISGDKIPIFNFITGHAASNIRMFGPEVLGGSGNLSAKMEAMSERLGIPIEAPGEKLYRATLGTSGTIVKLPGVPEMYDYEFYPQILPFEGPLSLVLKGAYEFLKACDGLIAVNAHCWEEDAINALKFWFADWDKKAYAIGPLLPESLGLLEQSPRGADDIKVFLETVQAKRGKGSVLLISFGTTFWPSDPTYLEEIVEALMEKDFPFILCHASPFAKVSDALVNKVKQSGIGLLTKWCPQQYILDHPATGWFLTHCGNNSVTEALGSGVPMIAWPFEADQPATAYQLTSMNLAIELLEVRVGEHAVKPLRRNGKAAKGTREAVGAEIRSVIDLCRGERGIAMKENAEKMKEEMKKAWSVDGPARKEVNAFLSSYTSLDVSGAVTKDSCWVKSYFKK</sequence>
<dbReference type="GO" id="GO:0008194">
    <property type="term" value="F:UDP-glycosyltransferase activity"/>
    <property type="evidence" value="ECO:0007669"/>
    <property type="project" value="InterPro"/>
</dbReference>
<dbReference type="PANTHER" id="PTHR48045:SF31">
    <property type="entry name" value="UDP-GLYCOSYLTRANSFERASE 76B1-LIKE"/>
    <property type="match status" value="1"/>
</dbReference>
<keyword evidence="1" id="KW-0808">Transferase</keyword>
<dbReference type="SUPFAM" id="SSF53756">
    <property type="entry name" value="UDP-Glycosyltransferase/glycogen phosphorylase"/>
    <property type="match status" value="1"/>
</dbReference>
<evidence type="ECO:0000313" key="2">
    <source>
        <dbReference type="EMBL" id="KAF4610223.1"/>
    </source>
</evidence>
<dbReference type="CDD" id="cd03784">
    <property type="entry name" value="GT1_Gtf-like"/>
    <property type="match status" value="1"/>
</dbReference>
<dbReference type="Proteomes" id="UP000521872">
    <property type="component" value="Unassembled WGS sequence"/>
</dbReference>